<keyword evidence="3" id="KW-1185">Reference proteome</keyword>
<evidence type="ECO:0000313" key="3">
    <source>
        <dbReference type="Proteomes" id="UP001362999"/>
    </source>
</evidence>
<evidence type="ECO:0000256" key="1">
    <source>
        <dbReference type="SAM" id="MobiDB-lite"/>
    </source>
</evidence>
<dbReference type="AlphaFoldDB" id="A0AAW0ALZ2"/>
<feature type="compositionally biased region" description="Low complexity" evidence="1">
    <location>
        <begin position="17"/>
        <end position="32"/>
    </location>
</feature>
<dbReference type="Proteomes" id="UP001362999">
    <property type="component" value="Unassembled WGS sequence"/>
</dbReference>
<evidence type="ECO:0000313" key="2">
    <source>
        <dbReference type="EMBL" id="KAK7013428.1"/>
    </source>
</evidence>
<organism evidence="2 3">
    <name type="scientific">Favolaschia claudopus</name>
    <dbReference type="NCBI Taxonomy" id="2862362"/>
    <lineage>
        <taxon>Eukaryota</taxon>
        <taxon>Fungi</taxon>
        <taxon>Dikarya</taxon>
        <taxon>Basidiomycota</taxon>
        <taxon>Agaricomycotina</taxon>
        <taxon>Agaricomycetes</taxon>
        <taxon>Agaricomycetidae</taxon>
        <taxon>Agaricales</taxon>
        <taxon>Marasmiineae</taxon>
        <taxon>Mycenaceae</taxon>
        <taxon>Favolaschia</taxon>
    </lineage>
</organism>
<name>A0AAW0ALZ2_9AGAR</name>
<sequence>MSTSAPANNSVPSGSDASSSTAQPAPATVTPAKRAFDECVADMDGSGPRKKSKRESMKTKSAYQKLLSCARYFPRGVNPFLEIGMALRYGSQALWATRTTVDAANTVTIPQSIQRATRATEACQGLQSNVQHLARIARRRARISQRF</sequence>
<protein>
    <submittedName>
        <fullName evidence="2">Uncharacterized protein</fullName>
    </submittedName>
</protein>
<gene>
    <name evidence="2" type="ORF">R3P38DRAFT_2788336</name>
</gene>
<comment type="caution">
    <text evidence="2">The sequence shown here is derived from an EMBL/GenBank/DDBJ whole genome shotgun (WGS) entry which is preliminary data.</text>
</comment>
<proteinExistence type="predicted"/>
<feature type="region of interest" description="Disordered" evidence="1">
    <location>
        <begin position="1"/>
        <end position="58"/>
    </location>
</feature>
<feature type="compositionally biased region" description="Polar residues" evidence="1">
    <location>
        <begin position="1"/>
        <end position="16"/>
    </location>
</feature>
<dbReference type="EMBL" id="JAWWNJ010000059">
    <property type="protein sequence ID" value="KAK7013428.1"/>
    <property type="molecule type" value="Genomic_DNA"/>
</dbReference>
<reference evidence="2 3" key="1">
    <citation type="journal article" date="2024" name="J Genomics">
        <title>Draft genome sequencing and assembly of Favolaschia claudopus CIRM-BRFM 2984 isolated from oak limbs.</title>
        <authorList>
            <person name="Navarro D."/>
            <person name="Drula E."/>
            <person name="Chaduli D."/>
            <person name="Cazenave R."/>
            <person name="Ahrendt S."/>
            <person name="Wang J."/>
            <person name="Lipzen A."/>
            <person name="Daum C."/>
            <person name="Barry K."/>
            <person name="Grigoriev I.V."/>
            <person name="Favel A."/>
            <person name="Rosso M.N."/>
            <person name="Martin F."/>
        </authorList>
    </citation>
    <scope>NUCLEOTIDE SEQUENCE [LARGE SCALE GENOMIC DNA]</scope>
    <source>
        <strain evidence="2 3">CIRM-BRFM 2984</strain>
    </source>
</reference>
<accession>A0AAW0ALZ2</accession>